<keyword evidence="1" id="KW-0732">Signal</keyword>
<proteinExistence type="predicted"/>
<evidence type="ECO:0000313" key="3">
    <source>
        <dbReference type="Proteomes" id="UP000012589"/>
    </source>
</evidence>
<name>N2A2J9_9FIRM</name>
<dbReference type="PROSITE" id="PS51257">
    <property type="entry name" value="PROKAR_LIPOPROTEIN"/>
    <property type="match status" value="1"/>
</dbReference>
<sequence>MKRLITLIILAFCMLALLAGCSGRENEIGDINNYTPIVLLDDTVVYNYIDESGALVIGNYDFSSKKYSDTVSVEEFYISSGKPAVIDDSIILPVTLNTNEHKLLRVNADSNTFEIIFTEFNSYPMDAVSIMGTDIYMLSTMKDDVATATYIRKYNENTGDMDICIEKQFTDNTGEQITTFACSNENIYVLVNNMGAENDVYIEIYDDKKYDLLGKLYFDSELRNFVSNNGIVEFYCFGSYLYIRNFSDYGAIGEIENNQIKTFLNLPGLRMAYNGKNTQDNYYGFFVRNGRELYLLDVYSDTLYETNLDLSQDESIRNAISDGNNICISILDERDTESFTTKKTIIVDFNELKEKAYQTK</sequence>
<dbReference type="Proteomes" id="UP000012589">
    <property type="component" value="Unassembled WGS sequence"/>
</dbReference>
<dbReference type="AlphaFoldDB" id="N2A2J9"/>
<feature type="signal peptide" evidence="1">
    <location>
        <begin position="1"/>
        <end position="19"/>
    </location>
</feature>
<dbReference type="eggNOG" id="ENOG5032RF4">
    <property type="taxonomic scope" value="Bacteria"/>
</dbReference>
<accession>N2A2J9</accession>
<organism evidence="2 3">
    <name type="scientific">Eubacterium plexicaudatum ASF492</name>
    <dbReference type="NCBI Taxonomy" id="1235802"/>
    <lineage>
        <taxon>Bacteria</taxon>
        <taxon>Bacillati</taxon>
        <taxon>Bacillota</taxon>
        <taxon>Clostridia</taxon>
        <taxon>Eubacteriales</taxon>
        <taxon>Eubacteriaceae</taxon>
        <taxon>Eubacterium</taxon>
    </lineage>
</organism>
<keyword evidence="3" id="KW-1185">Reference proteome</keyword>
<dbReference type="PATRIC" id="fig|1235802.3.peg.4244"/>
<protein>
    <submittedName>
        <fullName evidence="2">Uncharacterized protein</fullName>
    </submittedName>
</protein>
<dbReference type="OrthoDB" id="2016046at2"/>
<feature type="chain" id="PRO_5038739662" evidence="1">
    <location>
        <begin position="20"/>
        <end position="360"/>
    </location>
</feature>
<comment type="caution">
    <text evidence="2">The sequence shown here is derived from an EMBL/GenBank/DDBJ whole genome shotgun (WGS) entry which is preliminary data.</text>
</comment>
<evidence type="ECO:0000256" key="1">
    <source>
        <dbReference type="SAM" id="SignalP"/>
    </source>
</evidence>
<dbReference type="EMBL" id="AQFT01000122">
    <property type="protein sequence ID" value="EMZ22421.1"/>
    <property type="molecule type" value="Genomic_DNA"/>
</dbReference>
<dbReference type="HOGENOM" id="CLU_723177_0_0_9"/>
<evidence type="ECO:0000313" key="2">
    <source>
        <dbReference type="EMBL" id="EMZ22421.1"/>
    </source>
</evidence>
<reference evidence="2 3" key="1">
    <citation type="journal article" date="2014" name="Genome Announc.">
        <title>Draft genome sequences of the altered schaedler flora, a defined bacterial community from gnotobiotic mice.</title>
        <authorList>
            <person name="Wannemuehler M.J."/>
            <person name="Overstreet A.M."/>
            <person name="Ward D.V."/>
            <person name="Phillips G.J."/>
        </authorList>
    </citation>
    <scope>NUCLEOTIDE SEQUENCE [LARGE SCALE GENOMIC DNA]</scope>
    <source>
        <strain evidence="2 3">ASF492</strain>
    </source>
</reference>
<gene>
    <name evidence="2" type="ORF">C823_04009</name>
</gene>
<dbReference type="STRING" id="1235802.C823_04009"/>